<accession>W1VIA6</accession>
<evidence type="ECO:0000313" key="7">
    <source>
        <dbReference type="EMBL" id="ETJ05753.1"/>
    </source>
</evidence>
<keyword evidence="3" id="KW-0547">Nucleotide-binding</keyword>
<proteinExistence type="inferred from homology"/>
<gene>
    <name evidence="7" type="ORF">Q605_AUC00449G0002</name>
</gene>
<evidence type="ECO:0000313" key="8">
    <source>
        <dbReference type="Proteomes" id="UP000018852"/>
    </source>
</evidence>
<dbReference type="GO" id="GO:0005829">
    <property type="term" value="C:cytosol"/>
    <property type="evidence" value="ECO:0007669"/>
    <property type="project" value="TreeGrafter"/>
</dbReference>
<keyword evidence="5" id="KW-0067">ATP-binding</keyword>
<dbReference type="PATRIC" id="fig|1403939.3.peg.659"/>
<keyword evidence="2" id="KW-0808">Transferase</keyword>
<evidence type="ECO:0000256" key="5">
    <source>
        <dbReference type="ARBA" id="ARBA00022840"/>
    </source>
</evidence>
<comment type="similarity">
    <text evidence="1">Belongs to the FGGY kinase family.</text>
</comment>
<feature type="non-terminal residue" evidence="7">
    <location>
        <position position="1"/>
    </location>
</feature>
<protein>
    <submittedName>
        <fullName evidence="7">Glycerol kinase</fullName>
    </submittedName>
</protein>
<dbReference type="GO" id="GO:0019563">
    <property type="term" value="P:glycerol catabolic process"/>
    <property type="evidence" value="ECO:0007669"/>
    <property type="project" value="TreeGrafter"/>
</dbReference>
<evidence type="ECO:0000256" key="4">
    <source>
        <dbReference type="ARBA" id="ARBA00022777"/>
    </source>
</evidence>
<dbReference type="GO" id="GO:0005524">
    <property type="term" value="F:ATP binding"/>
    <property type="evidence" value="ECO:0007669"/>
    <property type="project" value="UniProtKB-KW"/>
</dbReference>
<evidence type="ECO:0000259" key="6">
    <source>
        <dbReference type="Pfam" id="PF02782"/>
    </source>
</evidence>
<organism evidence="7 8">
    <name type="scientific">Actinomyces urogenitalis DORA_12</name>
    <dbReference type="NCBI Taxonomy" id="1403939"/>
    <lineage>
        <taxon>Bacteria</taxon>
        <taxon>Bacillati</taxon>
        <taxon>Actinomycetota</taxon>
        <taxon>Actinomycetes</taxon>
        <taxon>Actinomycetales</taxon>
        <taxon>Actinomycetaceae</taxon>
        <taxon>Actinomyces</taxon>
    </lineage>
</organism>
<keyword evidence="4 7" id="KW-0418">Kinase</keyword>
<dbReference type="AlphaFoldDB" id="W1VIA6"/>
<reference evidence="7 8" key="1">
    <citation type="submission" date="2013-12" db="EMBL/GenBank/DDBJ databases">
        <title>A Varibaculum cambriense genome reconstructed from a premature infant gut community with otherwise low bacterial novelty that shifts toward anaerobic metabolism during the third week of life.</title>
        <authorList>
            <person name="Brown C.T."/>
            <person name="Sharon I."/>
            <person name="Thomas B.C."/>
            <person name="Castelle C.J."/>
            <person name="Morowitz M.J."/>
            <person name="Banfield J.F."/>
        </authorList>
    </citation>
    <scope>NUCLEOTIDE SEQUENCE [LARGE SCALE GENOMIC DNA]</scope>
    <source>
        <strain evidence="8">DORA_12</strain>
    </source>
</reference>
<dbReference type="PANTHER" id="PTHR10196">
    <property type="entry name" value="SUGAR KINASE"/>
    <property type="match status" value="1"/>
</dbReference>
<evidence type="ECO:0000256" key="2">
    <source>
        <dbReference type="ARBA" id="ARBA00022679"/>
    </source>
</evidence>
<feature type="domain" description="Carbohydrate kinase FGGY C-terminal" evidence="6">
    <location>
        <begin position="1"/>
        <end position="59"/>
    </location>
</feature>
<sequence>LDAMNADAGVPLKDLKVDGGMTHDDLLMQFQADLSGVDVIRPVVAETTALGAAYAAGIAVGFWSGIEDVVANWQEGKRWSPSMDPAERDRTYRLWKKAVTRTFDWADQDVR</sequence>
<name>W1VIA6_9ACTO</name>
<evidence type="ECO:0000256" key="1">
    <source>
        <dbReference type="ARBA" id="ARBA00009156"/>
    </source>
</evidence>
<dbReference type="Pfam" id="PF02782">
    <property type="entry name" value="FGGY_C"/>
    <property type="match status" value="1"/>
</dbReference>
<dbReference type="Proteomes" id="UP000018852">
    <property type="component" value="Unassembled WGS sequence"/>
</dbReference>
<evidence type="ECO:0000256" key="3">
    <source>
        <dbReference type="ARBA" id="ARBA00022741"/>
    </source>
</evidence>
<dbReference type="InterPro" id="IPR018485">
    <property type="entry name" value="FGGY_C"/>
</dbReference>
<dbReference type="SUPFAM" id="SSF53067">
    <property type="entry name" value="Actin-like ATPase domain"/>
    <property type="match status" value="1"/>
</dbReference>
<comment type="caution">
    <text evidence="7">The sequence shown here is derived from an EMBL/GenBank/DDBJ whole genome shotgun (WGS) entry which is preliminary data.</text>
</comment>
<dbReference type="GO" id="GO:0004370">
    <property type="term" value="F:glycerol kinase activity"/>
    <property type="evidence" value="ECO:0007669"/>
    <property type="project" value="TreeGrafter"/>
</dbReference>
<dbReference type="PANTHER" id="PTHR10196:SF69">
    <property type="entry name" value="GLYCEROL KINASE"/>
    <property type="match status" value="1"/>
</dbReference>
<dbReference type="InterPro" id="IPR043129">
    <property type="entry name" value="ATPase_NBD"/>
</dbReference>
<dbReference type="EMBL" id="AZLV01000449">
    <property type="protein sequence ID" value="ETJ05753.1"/>
    <property type="molecule type" value="Genomic_DNA"/>
</dbReference>
<dbReference type="Gene3D" id="3.30.420.40">
    <property type="match status" value="1"/>
</dbReference>